<comment type="caution">
    <text evidence="1">The sequence shown here is derived from an EMBL/GenBank/DDBJ whole genome shotgun (WGS) entry which is preliminary data.</text>
</comment>
<dbReference type="RefSeq" id="WP_125226842.1">
    <property type="nucleotide sequence ID" value="NZ_RQYT01000003.1"/>
</dbReference>
<dbReference type="Proteomes" id="UP000280935">
    <property type="component" value="Unassembled WGS sequence"/>
</dbReference>
<reference evidence="1 2" key="1">
    <citation type="submission" date="2018-11" db="EMBL/GenBank/DDBJ databases">
        <title>Genomes From Bacteria Associated with the Canine Oral Cavity: a Test Case for Automated Genome-Based Taxonomic Assignment.</title>
        <authorList>
            <person name="Coil D.A."/>
            <person name="Jospin G."/>
            <person name="Darling A.E."/>
            <person name="Wallis C."/>
            <person name="Davis I.J."/>
            <person name="Harris S."/>
            <person name="Eisen J.A."/>
            <person name="Holcombe L.J."/>
            <person name="O'Flynn C."/>
        </authorList>
    </citation>
    <scope>NUCLEOTIDE SEQUENCE [LARGE SCALE GENOMIC DNA]</scope>
    <source>
        <strain evidence="1 2">OH2822_COT-296</strain>
    </source>
</reference>
<evidence type="ECO:0000313" key="1">
    <source>
        <dbReference type="EMBL" id="RRD50894.1"/>
    </source>
</evidence>
<name>A0A3P1WW64_9ACTN</name>
<dbReference type="EMBL" id="RQYT01000003">
    <property type="protein sequence ID" value="RRD50894.1"/>
    <property type="molecule type" value="Genomic_DNA"/>
</dbReference>
<dbReference type="InterPro" id="IPR049762">
    <property type="entry name" value="PoNe_dom"/>
</dbReference>
<proteinExistence type="predicted"/>
<dbReference type="AlphaFoldDB" id="A0A3P1WW64"/>
<evidence type="ECO:0000313" key="2">
    <source>
        <dbReference type="Proteomes" id="UP000280935"/>
    </source>
</evidence>
<dbReference type="CDD" id="cd20739">
    <property type="entry name" value="PoNe_DUF637"/>
    <property type="match status" value="1"/>
</dbReference>
<organism evidence="1 2">
    <name type="scientific">Arachnia propionica</name>
    <dbReference type="NCBI Taxonomy" id="1750"/>
    <lineage>
        <taxon>Bacteria</taxon>
        <taxon>Bacillati</taxon>
        <taxon>Actinomycetota</taxon>
        <taxon>Actinomycetes</taxon>
        <taxon>Propionibacteriales</taxon>
        <taxon>Propionibacteriaceae</taxon>
        <taxon>Arachnia</taxon>
    </lineage>
</organism>
<gene>
    <name evidence="1" type="ORF">EII35_02260</name>
</gene>
<accession>A0A3P1WW64</accession>
<dbReference type="OrthoDB" id="5028404at2"/>
<protein>
    <submittedName>
        <fullName evidence="1">Uncharacterized protein</fullName>
    </submittedName>
</protein>
<sequence>MKIDEFRKVKSEELSKSLADRVDEGRLTSVQAQALQDALIQERELLKSLRGSSEILGERAADVLMRGRGEISLFGNEARPGAGHLDRVGVTLDPPSITVYEAKGGSGRLGSAQVNGVPHQQGTGPYLEKLMTRNPRFVQALADLIESKGDEAAGLAQALREGKIGLNYDLVQAHPDGDIGLSRFVMDPAPKLPEIPHDC</sequence>